<evidence type="ECO:0000313" key="1">
    <source>
        <dbReference type="EMBL" id="KAL0102607.1"/>
    </source>
</evidence>
<sequence length="162" mass="18419">MRKGFARCNAAQMLRMHAYVRQLDTWYNNLVKFDTTAEDDLYLSSDLDLQNRKMTQSRRRLHLARRASQNEKNSQSDINLPSKSLYRCQDLINRQEVDTKLFFGGVTLNAPANGCSPTSETIGRAWISQIGAEFVDKPRMRAAMPAKGVASGNPSVKMYIRN</sequence>
<dbReference type="Proteomes" id="UP001430953">
    <property type="component" value="Unassembled WGS sequence"/>
</dbReference>
<reference evidence="1 2" key="1">
    <citation type="submission" date="2023-03" db="EMBL/GenBank/DDBJ databases">
        <title>High recombination rates correlate with genetic variation in Cardiocondyla obscurior ants.</title>
        <authorList>
            <person name="Errbii M."/>
        </authorList>
    </citation>
    <scope>NUCLEOTIDE SEQUENCE [LARGE SCALE GENOMIC DNA]</scope>
    <source>
        <strain evidence="1">Alpha-2009</strain>
        <tissue evidence="1">Whole body</tissue>
    </source>
</reference>
<keyword evidence="2" id="KW-1185">Reference proteome</keyword>
<evidence type="ECO:0000313" key="2">
    <source>
        <dbReference type="Proteomes" id="UP001430953"/>
    </source>
</evidence>
<comment type="caution">
    <text evidence="1">The sequence shown here is derived from an EMBL/GenBank/DDBJ whole genome shotgun (WGS) entry which is preliminary data.</text>
</comment>
<gene>
    <name evidence="1" type="ORF">PUN28_018124</name>
</gene>
<organism evidence="1 2">
    <name type="scientific">Cardiocondyla obscurior</name>
    <dbReference type="NCBI Taxonomy" id="286306"/>
    <lineage>
        <taxon>Eukaryota</taxon>
        <taxon>Metazoa</taxon>
        <taxon>Ecdysozoa</taxon>
        <taxon>Arthropoda</taxon>
        <taxon>Hexapoda</taxon>
        <taxon>Insecta</taxon>
        <taxon>Pterygota</taxon>
        <taxon>Neoptera</taxon>
        <taxon>Endopterygota</taxon>
        <taxon>Hymenoptera</taxon>
        <taxon>Apocrita</taxon>
        <taxon>Aculeata</taxon>
        <taxon>Formicoidea</taxon>
        <taxon>Formicidae</taxon>
        <taxon>Myrmicinae</taxon>
        <taxon>Cardiocondyla</taxon>
    </lineage>
</organism>
<dbReference type="EMBL" id="JADYXP020000022">
    <property type="protein sequence ID" value="KAL0102607.1"/>
    <property type="molecule type" value="Genomic_DNA"/>
</dbReference>
<dbReference type="AlphaFoldDB" id="A0AAW2EL95"/>
<proteinExistence type="predicted"/>
<name>A0AAW2EL95_9HYME</name>
<accession>A0AAW2EL95</accession>
<protein>
    <submittedName>
        <fullName evidence="1">Uncharacterized protein</fullName>
    </submittedName>
</protein>